<accession>A0A1E5W3K9</accession>
<evidence type="ECO:0000313" key="6">
    <source>
        <dbReference type="Proteomes" id="UP000095767"/>
    </source>
</evidence>
<feature type="non-terminal residue" evidence="5">
    <location>
        <position position="183"/>
    </location>
</feature>
<dbReference type="PANTHER" id="PTHR10434">
    <property type="entry name" value="1-ACYL-SN-GLYCEROL-3-PHOSPHATE ACYLTRANSFERASE"/>
    <property type="match status" value="1"/>
</dbReference>
<dbReference type="STRING" id="888268.A0A1E5W3K9"/>
<comment type="caution">
    <text evidence="5">The sequence shown here is derived from an EMBL/GenBank/DDBJ whole genome shotgun (WGS) entry which is preliminary data.</text>
</comment>
<protein>
    <submittedName>
        <fullName evidence="5">1-acyl-sn-glycerol-3-phosphate acyltransferase</fullName>
    </submittedName>
</protein>
<dbReference type="CDD" id="cd07989">
    <property type="entry name" value="LPLAT_AGPAT-like"/>
    <property type="match status" value="1"/>
</dbReference>
<dbReference type="InterPro" id="IPR002123">
    <property type="entry name" value="Plipid/glycerol_acylTrfase"/>
</dbReference>
<feature type="region of interest" description="Disordered" evidence="3">
    <location>
        <begin position="1"/>
        <end position="27"/>
    </location>
</feature>
<keyword evidence="1 5" id="KW-0808">Transferase</keyword>
<sequence length="183" mass="19627">MAAVGAAPGGRVPGGGRRRRRRVGGVGGVRGAGRAVLHGHDGVHGGVGGGDAAAPAVSQRVRQSNVYGHVTGRMLSVDPGEPNQEGWEHLKTRGIFICNHASPLDVFLVMWLAPTGTVGIAKKEIISYPLFWQLYVLANHLRIDRSNTAAAIESMKEVQAVQCHLLRHSSLVFFRLLMPMLMP</sequence>
<dbReference type="GO" id="GO:0005783">
    <property type="term" value="C:endoplasmic reticulum"/>
    <property type="evidence" value="ECO:0007669"/>
    <property type="project" value="TreeGrafter"/>
</dbReference>
<reference evidence="5 6" key="1">
    <citation type="submission" date="2016-09" db="EMBL/GenBank/DDBJ databases">
        <title>The draft genome of Dichanthelium oligosanthes: A C3 panicoid grass species.</title>
        <authorList>
            <person name="Studer A.J."/>
            <person name="Schnable J.C."/>
            <person name="Brutnell T.P."/>
        </authorList>
    </citation>
    <scope>NUCLEOTIDE SEQUENCE [LARGE SCALE GENOMIC DNA]</scope>
    <source>
        <strain evidence="6">cv. Kellogg 1175</strain>
        <tissue evidence="5">Leaf</tissue>
    </source>
</reference>
<evidence type="ECO:0000256" key="2">
    <source>
        <dbReference type="ARBA" id="ARBA00023315"/>
    </source>
</evidence>
<dbReference type="AlphaFoldDB" id="A0A1E5W3K9"/>
<dbReference type="SUPFAM" id="SSF69593">
    <property type="entry name" value="Glycerol-3-phosphate (1)-acyltransferase"/>
    <property type="match status" value="1"/>
</dbReference>
<dbReference type="PANTHER" id="PTHR10434:SF11">
    <property type="entry name" value="1-ACYL-SN-GLYCEROL-3-PHOSPHATE ACYLTRANSFERASE"/>
    <property type="match status" value="1"/>
</dbReference>
<evidence type="ECO:0000256" key="1">
    <source>
        <dbReference type="ARBA" id="ARBA00022679"/>
    </source>
</evidence>
<feature type="domain" description="Phospholipid/glycerol acyltransferase" evidence="4">
    <location>
        <begin position="88"/>
        <end position="165"/>
    </location>
</feature>
<dbReference type="GO" id="GO:0006654">
    <property type="term" value="P:phosphatidic acid biosynthetic process"/>
    <property type="evidence" value="ECO:0007669"/>
    <property type="project" value="TreeGrafter"/>
</dbReference>
<name>A0A1E5W3K9_9POAL</name>
<evidence type="ECO:0000259" key="4">
    <source>
        <dbReference type="Pfam" id="PF01553"/>
    </source>
</evidence>
<organism evidence="5 6">
    <name type="scientific">Dichanthelium oligosanthes</name>
    <dbReference type="NCBI Taxonomy" id="888268"/>
    <lineage>
        <taxon>Eukaryota</taxon>
        <taxon>Viridiplantae</taxon>
        <taxon>Streptophyta</taxon>
        <taxon>Embryophyta</taxon>
        <taxon>Tracheophyta</taxon>
        <taxon>Spermatophyta</taxon>
        <taxon>Magnoliopsida</taxon>
        <taxon>Liliopsida</taxon>
        <taxon>Poales</taxon>
        <taxon>Poaceae</taxon>
        <taxon>PACMAD clade</taxon>
        <taxon>Panicoideae</taxon>
        <taxon>Panicodae</taxon>
        <taxon>Paniceae</taxon>
        <taxon>Dichantheliinae</taxon>
        <taxon>Dichanthelium</taxon>
    </lineage>
</organism>
<evidence type="ECO:0000256" key="3">
    <source>
        <dbReference type="SAM" id="MobiDB-lite"/>
    </source>
</evidence>
<gene>
    <name evidence="5" type="ORF">BAE44_0006985</name>
</gene>
<keyword evidence="6" id="KW-1185">Reference proteome</keyword>
<dbReference type="OrthoDB" id="202234at2759"/>
<dbReference type="Proteomes" id="UP000095767">
    <property type="component" value="Unassembled WGS sequence"/>
</dbReference>
<dbReference type="Pfam" id="PF01553">
    <property type="entry name" value="Acyltransferase"/>
    <property type="match status" value="1"/>
</dbReference>
<evidence type="ECO:0000313" key="5">
    <source>
        <dbReference type="EMBL" id="OEL31996.1"/>
    </source>
</evidence>
<dbReference type="GO" id="GO:0003841">
    <property type="term" value="F:1-acylglycerol-3-phosphate O-acyltransferase activity"/>
    <property type="evidence" value="ECO:0007669"/>
    <property type="project" value="TreeGrafter"/>
</dbReference>
<dbReference type="EMBL" id="LWDX02022259">
    <property type="protein sequence ID" value="OEL31996.1"/>
    <property type="molecule type" value="Genomic_DNA"/>
</dbReference>
<proteinExistence type="predicted"/>
<keyword evidence="2 5" id="KW-0012">Acyltransferase</keyword>